<dbReference type="Pfam" id="PF08550">
    <property type="entry name" value="GATA_AreA"/>
    <property type="match status" value="1"/>
</dbReference>
<evidence type="ECO:0000256" key="2">
    <source>
        <dbReference type="ARBA" id="ARBA00022907"/>
    </source>
</evidence>
<dbReference type="InterPro" id="IPR011989">
    <property type="entry name" value="ARM-like"/>
</dbReference>
<dbReference type="GO" id="GO:0007039">
    <property type="term" value="P:protein catabolic process in the vacuole"/>
    <property type="evidence" value="ECO:0007669"/>
    <property type="project" value="TreeGrafter"/>
</dbReference>
<dbReference type="AlphaFoldDB" id="A0A9P8K4L3"/>
<organism evidence="7 8">
    <name type="scientific">Aureobasidium melanogenum</name>
    <name type="common">Aureobasidium pullulans var. melanogenum</name>
    <dbReference type="NCBI Taxonomy" id="46634"/>
    <lineage>
        <taxon>Eukaryota</taxon>
        <taxon>Fungi</taxon>
        <taxon>Dikarya</taxon>
        <taxon>Ascomycota</taxon>
        <taxon>Pezizomycotina</taxon>
        <taxon>Dothideomycetes</taxon>
        <taxon>Dothideomycetidae</taxon>
        <taxon>Dothideales</taxon>
        <taxon>Saccotheciaceae</taxon>
        <taxon>Aureobasidium</taxon>
    </lineage>
</organism>
<dbReference type="InterPro" id="IPR024574">
    <property type="entry name" value="ELMO_ARM"/>
</dbReference>
<feature type="compositionally biased region" description="Basic and acidic residues" evidence="5">
    <location>
        <begin position="1"/>
        <end position="12"/>
    </location>
</feature>
<sequence length="1279" mass="143415">MAEVLSRSRDDQSQSYFGQQSSTSSSLKRSHPSRSSLLVGSPPSTSLRSTSEPSLEQIGSLRRSLASSGSLAASRQSYSNFNQPHTSSAFIPDHQPKLSFELGHQSDHGLAFPAYDEVQFFHEDEPLDLPPSPRPEDETSDADSNDGRGDRDDEDDAGSTTDTTRSDSPLPTPTVADDTAIKHEPSRHVDYLSHDWREEDIWSSWRHIVSQRKVYGQRSRLENASWRTWAKSKYHLPTVSPETLNWLKESDVTWLYGPLQPASTHPVTQYSPDPSPHFSSSNSFVNKKPILKKRSMSEVMLQRSLSTSSLVKQAAAAVQAQQTLPPSKRPTLGRSSTYIPSDSLMVPGGRDQLDFLDLGCFSPRPSSGDRSPFEYPKRHIRFDEKVEQCIAVEGKDGDEDQSSEDERANNDSDSDSSDDGIVMMRRPKRKRAVRKPLSRSTSSSRTIEKLPSTTLKNKTEINEPIAQPSPSLVRSWSSSKLPQSASQETLKPPNPSKNHILTPDDEESEDLDSDDTESLRLSAFANRRDSVAVHRSRTSGSPATTPSEDEDGQEGSGMRRSASGMFMPYEEDEDDIVAAGLFGKSESMAGSHDVRSIIAGITSDSESSRKLSAYHLQSLVSDASFARTFVQAQGVPALKQIVLEENGNALAYALGSLTRLLEMELGWDRLSSDVIERAVQVVVTRPVINVLRNALHLLVLVVSRPFNPYKLQQPSEDEFGFKALVPLLQIHSNFLDCLVDKLASADHALCANALHLINALMRDSVANGGETEWPKFINRLQELGVISGVENLMHGDTLHEIAAPVLEFQSLMKILLARWRHILVDLEKIEHRQALKELQVSSFPSKYRASPQDLNSDKWQRLGFSSDSPAADLEETRFLGMMNFTEYVRRNRDAFQRELLEQSVLPIEQRCPIAKASLSVTMVLYEHFEIANMDGEDPTKSTTTSEDIKNAVRLVRPLLLRWEDVHAASLKAFIRLWKEAGATTDDYRKIDDLSRLLIRTILGQADRRTTMNQVEEQLGSTNLAKVREWQLQDVSQIYEYAWGQDLRNLREQTHTDALLFMREQRIKCLLKGAWFPILTSSTAPSDLSITSAESQKLHVTAWRFVRLSNDRKYLHHASHNTKLEKTPQLHELSEKLDLETISSVDSSVARSDVLIGDDEAKSSNDKPISPTGTITRLTIFGNTNIFATTQTSGESVLLELNTGSTSLASEWLDGLLMLLNQQPITADTNKLVDLLEQWSLTIRMLNLRWEDVDWERAQDNKRLPVPSRVGLDDDFWYEM</sequence>
<dbReference type="PANTHER" id="PTHR28051:SF1">
    <property type="entry name" value="PROTEIN MTL1-RELATED"/>
    <property type="match status" value="1"/>
</dbReference>
<dbReference type="PANTHER" id="PTHR28051">
    <property type="entry name" value="PROTEIN MTL1-RELATED"/>
    <property type="match status" value="1"/>
</dbReference>
<dbReference type="PROSITE" id="PS51335">
    <property type="entry name" value="ELMO"/>
    <property type="match status" value="1"/>
</dbReference>
<dbReference type="GO" id="GO:0017124">
    <property type="term" value="F:SH3 domain binding"/>
    <property type="evidence" value="ECO:0007669"/>
    <property type="project" value="UniProtKB-KW"/>
</dbReference>
<dbReference type="Proteomes" id="UP000767238">
    <property type="component" value="Unassembled WGS sequence"/>
</dbReference>
<keyword evidence="2" id="KW-0581">Phagocytosis</keyword>
<feature type="compositionally biased region" description="Basic residues" evidence="5">
    <location>
        <begin position="425"/>
        <end position="437"/>
    </location>
</feature>
<dbReference type="Pfam" id="PF11841">
    <property type="entry name" value="ELMO_ARM"/>
    <property type="match status" value="1"/>
</dbReference>
<evidence type="ECO:0000313" key="8">
    <source>
        <dbReference type="Proteomes" id="UP000767238"/>
    </source>
</evidence>
<feature type="region of interest" description="Disordered" evidence="5">
    <location>
        <begin position="394"/>
        <end position="516"/>
    </location>
</feature>
<dbReference type="InterPro" id="IPR052292">
    <property type="entry name" value="Glucose_repression_reg"/>
</dbReference>
<feature type="compositionally biased region" description="Acidic residues" evidence="5">
    <location>
        <begin position="503"/>
        <end position="516"/>
    </location>
</feature>
<accession>A0A9P8K4L3</accession>
<evidence type="ECO:0000256" key="5">
    <source>
        <dbReference type="SAM" id="MobiDB-lite"/>
    </source>
</evidence>
<feature type="non-terminal residue" evidence="7">
    <location>
        <position position="1"/>
    </location>
</feature>
<evidence type="ECO:0000256" key="1">
    <source>
        <dbReference type="ARBA" id="ARBA00022703"/>
    </source>
</evidence>
<feature type="region of interest" description="Disordered" evidence="5">
    <location>
        <begin position="319"/>
        <end position="346"/>
    </location>
</feature>
<dbReference type="InterPro" id="IPR016024">
    <property type="entry name" value="ARM-type_fold"/>
</dbReference>
<dbReference type="EMBL" id="JAHFYH010000046">
    <property type="protein sequence ID" value="KAH0218801.1"/>
    <property type="molecule type" value="Genomic_DNA"/>
</dbReference>
<feature type="compositionally biased region" description="Polar residues" evidence="5">
    <location>
        <begin position="480"/>
        <end position="489"/>
    </location>
</feature>
<dbReference type="GO" id="GO:0005773">
    <property type="term" value="C:vacuole"/>
    <property type="evidence" value="ECO:0007669"/>
    <property type="project" value="GOC"/>
</dbReference>
<name>A0A9P8K4L3_AURME</name>
<proteinExistence type="predicted"/>
<dbReference type="Gene3D" id="2.30.29.30">
    <property type="entry name" value="Pleckstrin-homology domain (PH domain)/Phosphotyrosine-binding domain (PTB)"/>
    <property type="match status" value="1"/>
</dbReference>
<feature type="compositionally biased region" description="Low complexity" evidence="5">
    <location>
        <begin position="59"/>
        <end position="75"/>
    </location>
</feature>
<dbReference type="Gene3D" id="1.25.10.10">
    <property type="entry name" value="Leucine-rich Repeat Variant"/>
    <property type="match status" value="1"/>
</dbReference>
<feature type="compositionally biased region" description="Polar residues" evidence="5">
    <location>
        <begin position="438"/>
        <end position="456"/>
    </location>
</feature>
<gene>
    <name evidence="7" type="ORF">KCV03_g6350</name>
</gene>
<comment type="function">
    <text evidence="4">Involved in cytoskeletal rearrangements required for phagocytosis of apoptotic cells and cell motility. Acts in association with DOCK1 and CRK. Was initially proposed to be required in complex with DOCK1 to activate Rac Rho small GTPases. May enhance the guanine nucleotide exchange factor (GEF) activity of DOCK1.</text>
</comment>
<dbReference type="InterPro" id="IPR011993">
    <property type="entry name" value="PH-like_dom_sf"/>
</dbReference>
<dbReference type="GO" id="GO:0042149">
    <property type="term" value="P:cellular response to glucose starvation"/>
    <property type="evidence" value="ECO:0007669"/>
    <property type="project" value="TreeGrafter"/>
</dbReference>
<dbReference type="Pfam" id="PF04727">
    <property type="entry name" value="ELMO_CED12"/>
    <property type="match status" value="1"/>
</dbReference>
<feature type="compositionally biased region" description="Polar residues" evidence="5">
    <location>
        <begin position="76"/>
        <end position="89"/>
    </location>
</feature>
<dbReference type="Pfam" id="PF16457">
    <property type="entry name" value="PH_12"/>
    <property type="match status" value="1"/>
</dbReference>
<dbReference type="GO" id="GO:0006915">
    <property type="term" value="P:apoptotic process"/>
    <property type="evidence" value="ECO:0007669"/>
    <property type="project" value="UniProtKB-KW"/>
</dbReference>
<keyword evidence="1" id="KW-0053">Apoptosis</keyword>
<keyword evidence="3" id="KW-0729">SH3-binding</keyword>
<feature type="compositionally biased region" description="Low complexity" evidence="5">
    <location>
        <begin position="469"/>
        <end position="479"/>
    </location>
</feature>
<evidence type="ECO:0000256" key="4">
    <source>
        <dbReference type="ARBA" id="ARBA00024863"/>
    </source>
</evidence>
<comment type="caution">
    <text evidence="7">The sequence shown here is derived from an EMBL/GenBank/DDBJ whole genome shotgun (WGS) entry which is preliminary data.</text>
</comment>
<feature type="compositionally biased region" description="Low complexity" evidence="5">
    <location>
        <begin position="13"/>
        <end position="27"/>
    </location>
</feature>
<reference evidence="7" key="1">
    <citation type="journal article" date="2021" name="J Fungi (Basel)">
        <title>Virulence traits and population genomics of the black yeast Aureobasidium melanogenum.</title>
        <authorList>
            <person name="Cernosa A."/>
            <person name="Sun X."/>
            <person name="Gostincar C."/>
            <person name="Fang C."/>
            <person name="Gunde-Cimerman N."/>
            <person name="Song Z."/>
        </authorList>
    </citation>
    <scope>NUCLEOTIDE SEQUENCE</scope>
    <source>
        <strain evidence="7">EXF-8016</strain>
    </source>
</reference>
<feature type="domain" description="ELMO" evidence="6">
    <location>
        <begin position="830"/>
        <end position="1002"/>
    </location>
</feature>
<dbReference type="InterPro" id="IPR001849">
    <property type="entry name" value="PH_domain"/>
</dbReference>
<dbReference type="OrthoDB" id="28413at2759"/>
<feature type="region of interest" description="Disordered" evidence="5">
    <location>
        <begin position="528"/>
        <end position="561"/>
    </location>
</feature>
<evidence type="ECO:0000313" key="7">
    <source>
        <dbReference type="EMBL" id="KAH0218801.1"/>
    </source>
</evidence>
<dbReference type="SUPFAM" id="SSF48371">
    <property type="entry name" value="ARM repeat"/>
    <property type="match status" value="1"/>
</dbReference>
<dbReference type="InterPro" id="IPR013860">
    <property type="entry name" value="AreA_GATA"/>
</dbReference>
<protein>
    <recommendedName>
        <fullName evidence="6">ELMO domain-containing protein</fullName>
    </recommendedName>
</protein>
<feature type="region of interest" description="Disordered" evidence="5">
    <location>
        <begin position="123"/>
        <end position="182"/>
    </location>
</feature>
<feature type="compositionally biased region" description="Polar residues" evidence="5">
    <location>
        <begin position="42"/>
        <end position="54"/>
    </location>
</feature>
<feature type="region of interest" description="Disordered" evidence="5">
    <location>
        <begin position="1"/>
        <end position="104"/>
    </location>
</feature>
<evidence type="ECO:0000256" key="3">
    <source>
        <dbReference type="ARBA" id="ARBA00023036"/>
    </source>
</evidence>
<evidence type="ECO:0000259" key="6">
    <source>
        <dbReference type="PROSITE" id="PS51335"/>
    </source>
</evidence>
<dbReference type="InterPro" id="IPR006816">
    <property type="entry name" value="ELMO_dom"/>
</dbReference>
<reference evidence="7" key="2">
    <citation type="submission" date="2021-08" db="EMBL/GenBank/DDBJ databases">
        <authorList>
            <person name="Gostincar C."/>
            <person name="Sun X."/>
            <person name="Song Z."/>
            <person name="Gunde-Cimerman N."/>
        </authorList>
    </citation>
    <scope>NUCLEOTIDE SEQUENCE</scope>
    <source>
        <strain evidence="7">EXF-8016</strain>
    </source>
</reference>